<evidence type="ECO:0000256" key="1">
    <source>
        <dbReference type="SAM" id="MobiDB-lite"/>
    </source>
</evidence>
<reference evidence="2 3" key="1">
    <citation type="journal article" date="2012" name="BMC Genomics">
        <title>Tools to kill: Genome of one of the most destructive plant pathogenic fungi Macrophomina phaseolina.</title>
        <authorList>
            <person name="Islam M.S."/>
            <person name="Haque M.S."/>
            <person name="Islam M.M."/>
            <person name="Emdad E.M."/>
            <person name="Halim A."/>
            <person name="Hossen Q.M.M."/>
            <person name="Hossain M.Z."/>
            <person name="Ahmed B."/>
            <person name="Rahim S."/>
            <person name="Rahman M.S."/>
            <person name="Alam M.M."/>
            <person name="Hou S."/>
            <person name="Wan X."/>
            <person name="Saito J.A."/>
            <person name="Alam M."/>
        </authorList>
    </citation>
    <scope>NUCLEOTIDE SEQUENCE [LARGE SCALE GENOMIC DNA]</scope>
    <source>
        <strain evidence="2 3">MS6</strain>
    </source>
</reference>
<sequence length="162" mass="17897">MGATEGKKGVERHLAVTATEIAAPPDLQHFTATGRPKPSFDPSISNTDFGLFTGSGAPNLLPFRFTDDSIINVPVPAGYLEDETESSPSPTERKSSWIGKIGRKLGGKERQKFVNLKMTRGEYLKYWAKDENGNYIGTEPEGAGRQIWREKLKVEREASIVE</sequence>
<gene>
    <name evidence="2" type="ORF">MPH_03531</name>
</gene>
<evidence type="ECO:0000313" key="2">
    <source>
        <dbReference type="EMBL" id="EKG19161.1"/>
    </source>
</evidence>
<comment type="caution">
    <text evidence="2">The sequence shown here is derived from an EMBL/GenBank/DDBJ whole genome shotgun (WGS) entry which is preliminary data.</text>
</comment>
<dbReference type="OrthoDB" id="4158258at2759"/>
<dbReference type="eggNOG" id="ENOG502SXKZ">
    <property type="taxonomic scope" value="Eukaryota"/>
</dbReference>
<feature type="region of interest" description="Disordered" evidence="1">
    <location>
        <begin position="79"/>
        <end position="100"/>
    </location>
</feature>
<organism evidence="2 3">
    <name type="scientific">Macrophomina phaseolina (strain MS6)</name>
    <name type="common">Charcoal rot fungus</name>
    <dbReference type="NCBI Taxonomy" id="1126212"/>
    <lineage>
        <taxon>Eukaryota</taxon>
        <taxon>Fungi</taxon>
        <taxon>Dikarya</taxon>
        <taxon>Ascomycota</taxon>
        <taxon>Pezizomycotina</taxon>
        <taxon>Dothideomycetes</taxon>
        <taxon>Dothideomycetes incertae sedis</taxon>
        <taxon>Botryosphaeriales</taxon>
        <taxon>Botryosphaeriaceae</taxon>
        <taxon>Macrophomina</taxon>
    </lineage>
</organism>
<proteinExistence type="predicted"/>
<dbReference type="AlphaFoldDB" id="K2R9J4"/>
<accession>K2R9J4</accession>
<dbReference type="VEuPathDB" id="FungiDB:MPH_03531"/>
<dbReference type="InParanoid" id="K2R9J4"/>
<name>K2R9J4_MACPH</name>
<dbReference type="HOGENOM" id="CLU_1635719_0_0_1"/>
<dbReference type="Proteomes" id="UP000007129">
    <property type="component" value="Unassembled WGS sequence"/>
</dbReference>
<evidence type="ECO:0000313" key="3">
    <source>
        <dbReference type="Proteomes" id="UP000007129"/>
    </source>
</evidence>
<protein>
    <submittedName>
        <fullName evidence="2">Uncharacterized protein</fullName>
    </submittedName>
</protein>
<dbReference type="EMBL" id="AHHD01000165">
    <property type="protein sequence ID" value="EKG19161.1"/>
    <property type="molecule type" value="Genomic_DNA"/>
</dbReference>